<comment type="caution">
    <text evidence="4">The sequence shown here is derived from an EMBL/GenBank/DDBJ whole genome shotgun (WGS) entry which is preliminary data.</text>
</comment>
<gene>
    <name evidence="4" type="ORF">AWB79_02145</name>
</gene>
<evidence type="ECO:0000256" key="2">
    <source>
        <dbReference type="ARBA" id="ARBA00023239"/>
    </source>
</evidence>
<keyword evidence="2" id="KW-0456">Lyase</keyword>
<dbReference type="GO" id="GO:0016853">
    <property type="term" value="F:isomerase activity"/>
    <property type="evidence" value="ECO:0007669"/>
    <property type="project" value="UniProtKB-KW"/>
</dbReference>
<evidence type="ECO:0000313" key="4">
    <source>
        <dbReference type="EMBL" id="SAK55038.1"/>
    </source>
</evidence>
<keyword evidence="3" id="KW-0511">Multifunctional enzyme</keyword>
<reference evidence="4" key="1">
    <citation type="submission" date="2016-01" db="EMBL/GenBank/DDBJ databases">
        <authorList>
            <person name="Peeters C."/>
        </authorList>
    </citation>
    <scope>NUCLEOTIDE SEQUENCE</scope>
    <source>
        <strain evidence="4">LMG 29322</strain>
    </source>
</reference>
<dbReference type="Pfam" id="PF00378">
    <property type="entry name" value="ECH_1"/>
    <property type="match status" value="1"/>
</dbReference>
<dbReference type="Gene3D" id="3.90.226.10">
    <property type="entry name" value="2-enoyl-CoA Hydratase, Chain A, domain 1"/>
    <property type="match status" value="1"/>
</dbReference>
<protein>
    <submittedName>
        <fullName evidence="4">3-hydroxyacyl-CoA dehydrogenase</fullName>
    </submittedName>
</protein>
<dbReference type="InterPro" id="IPR029045">
    <property type="entry name" value="ClpP/crotonase-like_dom_sf"/>
</dbReference>
<dbReference type="EMBL" id="FCOA02000005">
    <property type="protein sequence ID" value="SAK55038.1"/>
    <property type="molecule type" value="Genomic_DNA"/>
</dbReference>
<dbReference type="SUPFAM" id="SSF52096">
    <property type="entry name" value="ClpP/crotonase"/>
    <property type="match status" value="1"/>
</dbReference>
<name>A0A158AB53_9BURK</name>
<evidence type="ECO:0000256" key="3">
    <source>
        <dbReference type="ARBA" id="ARBA00023268"/>
    </source>
</evidence>
<evidence type="ECO:0000256" key="1">
    <source>
        <dbReference type="ARBA" id="ARBA00023235"/>
    </source>
</evidence>
<sequence length="137" mass="14565">MRVDAWPPVARPQHTNLSLHSIKFSTLMPDTNLVSNASSDAVLTQVIDGILIVTINHAPVNALSVPVRQRLMAAIERANSDSDVRGVAIVGSGRAFCGGADIREFGKPVSLWTRQVCAAISGVPESVKMTESGEKTS</sequence>
<dbReference type="GO" id="GO:0016829">
    <property type="term" value="F:lyase activity"/>
    <property type="evidence" value="ECO:0007669"/>
    <property type="project" value="UniProtKB-KW"/>
</dbReference>
<accession>A0A158AB53</accession>
<keyword evidence="5" id="KW-1185">Reference proteome</keyword>
<dbReference type="STRING" id="1777140.AWB79_02145"/>
<dbReference type="AlphaFoldDB" id="A0A158AB53"/>
<evidence type="ECO:0000313" key="5">
    <source>
        <dbReference type="Proteomes" id="UP000054851"/>
    </source>
</evidence>
<keyword evidence="1" id="KW-0413">Isomerase</keyword>
<dbReference type="CDD" id="cd06558">
    <property type="entry name" value="crotonase-like"/>
    <property type="match status" value="1"/>
</dbReference>
<proteinExistence type="predicted"/>
<dbReference type="PANTHER" id="PTHR23309">
    <property type="entry name" value="3-HYDROXYACYL-COA DEHYROGENASE"/>
    <property type="match status" value="1"/>
</dbReference>
<organism evidence="4 5">
    <name type="scientific">Caballeronia hypogeia</name>
    <dbReference type="NCBI Taxonomy" id="1777140"/>
    <lineage>
        <taxon>Bacteria</taxon>
        <taxon>Pseudomonadati</taxon>
        <taxon>Pseudomonadota</taxon>
        <taxon>Betaproteobacteria</taxon>
        <taxon>Burkholderiales</taxon>
        <taxon>Burkholderiaceae</taxon>
        <taxon>Caballeronia</taxon>
    </lineage>
</organism>
<dbReference type="Proteomes" id="UP000054851">
    <property type="component" value="Unassembled WGS sequence"/>
</dbReference>
<dbReference type="InterPro" id="IPR001753">
    <property type="entry name" value="Enoyl-CoA_hydra/iso"/>
</dbReference>